<protein>
    <submittedName>
        <fullName evidence="4">DUF732 domain-containing protein</fullName>
    </submittedName>
</protein>
<reference evidence="4 5" key="1">
    <citation type="submission" date="2018-11" db="EMBL/GenBank/DDBJ databases">
        <title>Rhodococcus spongicola sp. nov. and Rhodococcus xishaensis sp. nov. from marine sponges.</title>
        <authorList>
            <person name="Li L."/>
            <person name="Lin H.W."/>
        </authorList>
    </citation>
    <scope>NUCLEOTIDE SEQUENCE [LARGE SCALE GENOMIC DNA]</scope>
    <source>
        <strain evidence="4 5">LHW50502</strain>
    </source>
</reference>
<dbReference type="PROSITE" id="PS51257">
    <property type="entry name" value="PROKAR_LIPOPROTEIN"/>
    <property type="match status" value="1"/>
</dbReference>
<dbReference type="Pfam" id="PF05305">
    <property type="entry name" value="DUF732"/>
    <property type="match status" value="1"/>
</dbReference>
<dbReference type="OrthoDB" id="4578583at2"/>
<keyword evidence="5" id="KW-1185">Reference proteome</keyword>
<feature type="domain" description="DUF732" evidence="3">
    <location>
        <begin position="108"/>
        <end position="188"/>
    </location>
</feature>
<dbReference type="Proteomes" id="UP000284333">
    <property type="component" value="Unassembled WGS sequence"/>
</dbReference>
<accession>A0A438AN87</accession>
<feature type="compositionally biased region" description="Low complexity" evidence="1">
    <location>
        <begin position="34"/>
        <end position="57"/>
    </location>
</feature>
<keyword evidence="2" id="KW-0732">Signal</keyword>
<sequence length="190" mass="19162">MSHFPRPKSARSALARNLAVGALSLVAGGLLVACGNDSSATGSPTTTAAAQSPSTAPETDGMTDEAQGSMDDGSMDEQSMNEASDEQPQALPSDFPGPTEIAVSSNGQAFLDALRQEGITPAGDGVIALSTADYICAAQEQGGSDAAVTTFVTAAVGSEASAAGQELTPEQAGENAEIYIRLAKSEYCNK</sequence>
<evidence type="ECO:0000256" key="1">
    <source>
        <dbReference type="SAM" id="MobiDB-lite"/>
    </source>
</evidence>
<comment type="caution">
    <text evidence="4">The sequence shown here is derived from an EMBL/GenBank/DDBJ whole genome shotgun (WGS) entry which is preliminary data.</text>
</comment>
<feature type="signal peptide" evidence="2">
    <location>
        <begin position="1"/>
        <end position="32"/>
    </location>
</feature>
<dbReference type="EMBL" id="RKLN01000008">
    <property type="protein sequence ID" value="RVW00100.1"/>
    <property type="molecule type" value="Genomic_DNA"/>
</dbReference>
<proteinExistence type="predicted"/>
<dbReference type="AlphaFoldDB" id="A0A438AN87"/>
<name>A0A438AN87_9NOCA</name>
<evidence type="ECO:0000313" key="4">
    <source>
        <dbReference type="EMBL" id="RVW00100.1"/>
    </source>
</evidence>
<evidence type="ECO:0000259" key="3">
    <source>
        <dbReference type="Pfam" id="PF05305"/>
    </source>
</evidence>
<evidence type="ECO:0000256" key="2">
    <source>
        <dbReference type="SAM" id="SignalP"/>
    </source>
</evidence>
<evidence type="ECO:0000313" key="5">
    <source>
        <dbReference type="Proteomes" id="UP000284333"/>
    </source>
</evidence>
<organism evidence="4 5">
    <name type="scientific">Rhodococcus spongiicola</name>
    <dbReference type="NCBI Taxonomy" id="2487352"/>
    <lineage>
        <taxon>Bacteria</taxon>
        <taxon>Bacillati</taxon>
        <taxon>Actinomycetota</taxon>
        <taxon>Actinomycetes</taxon>
        <taxon>Mycobacteriales</taxon>
        <taxon>Nocardiaceae</taxon>
        <taxon>Rhodococcus</taxon>
    </lineage>
</organism>
<feature type="chain" id="PRO_5038420833" evidence="2">
    <location>
        <begin position="33"/>
        <end position="190"/>
    </location>
</feature>
<dbReference type="RefSeq" id="WP_127948607.1">
    <property type="nucleotide sequence ID" value="NZ_RKLN01000008.1"/>
</dbReference>
<gene>
    <name evidence="4" type="ORF">EF834_17955</name>
</gene>
<dbReference type="InterPro" id="IPR007969">
    <property type="entry name" value="DUF732"/>
</dbReference>
<feature type="region of interest" description="Disordered" evidence="1">
    <location>
        <begin position="34"/>
        <end position="99"/>
    </location>
</feature>